<protein>
    <submittedName>
        <fullName evidence="3">Uncharacterized protein</fullName>
    </submittedName>
</protein>
<feature type="domain" description="WCX" evidence="2">
    <location>
        <begin position="256"/>
        <end position="330"/>
    </location>
</feature>
<dbReference type="PANTHER" id="PTHR34580">
    <property type="match status" value="1"/>
</dbReference>
<dbReference type="AlphaFoldDB" id="A4CI95"/>
<dbReference type="STRING" id="313596.RB2501_07125"/>
<dbReference type="OrthoDB" id="43316at2"/>
<dbReference type="InterPro" id="IPR026881">
    <property type="entry name" value="WYL_dom"/>
</dbReference>
<dbReference type="EMBL" id="CP001712">
    <property type="protein sequence ID" value="EAR16653.1"/>
    <property type="molecule type" value="Genomic_DNA"/>
</dbReference>
<gene>
    <name evidence="3" type="ordered locus">RB2501_07125</name>
</gene>
<feature type="domain" description="WYL" evidence="1">
    <location>
        <begin position="156"/>
        <end position="223"/>
    </location>
</feature>
<dbReference type="RefSeq" id="WP_015753410.1">
    <property type="nucleotide sequence ID" value="NC_013222.1"/>
</dbReference>
<name>A4CI95_ROBBH</name>
<dbReference type="Pfam" id="PF25583">
    <property type="entry name" value="WCX"/>
    <property type="match status" value="1"/>
</dbReference>
<evidence type="ECO:0000313" key="3">
    <source>
        <dbReference type="EMBL" id="EAR16653.1"/>
    </source>
</evidence>
<evidence type="ECO:0000313" key="4">
    <source>
        <dbReference type="Proteomes" id="UP000009049"/>
    </source>
</evidence>
<dbReference type="InterPro" id="IPR057727">
    <property type="entry name" value="WCX_dom"/>
</dbReference>
<organism evidence="3 4">
    <name type="scientific">Robiginitalea biformata (strain ATCC BAA-864 / DSM 15991 / KCTC 12146 / HTCC2501)</name>
    <dbReference type="NCBI Taxonomy" id="313596"/>
    <lineage>
        <taxon>Bacteria</taxon>
        <taxon>Pseudomonadati</taxon>
        <taxon>Bacteroidota</taxon>
        <taxon>Flavobacteriia</taxon>
        <taxon>Flavobacteriales</taxon>
        <taxon>Flavobacteriaceae</taxon>
        <taxon>Robiginitalea</taxon>
    </lineage>
</organism>
<evidence type="ECO:0000259" key="1">
    <source>
        <dbReference type="Pfam" id="PF13280"/>
    </source>
</evidence>
<dbReference type="PROSITE" id="PS52050">
    <property type="entry name" value="WYL"/>
    <property type="match status" value="1"/>
</dbReference>
<proteinExistence type="predicted"/>
<dbReference type="Pfam" id="PF13280">
    <property type="entry name" value="WYL"/>
    <property type="match status" value="1"/>
</dbReference>
<reference evidence="3 4" key="1">
    <citation type="journal article" date="2009" name="J. Bacteriol.">
        <title>Complete genome sequence of Robiginitalea biformata HTCC2501.</title>
        <authorList>
            <person name="Oh H.M."/>
            <person name="Giovannoni S.J."/>
            <person name="Lee K."/>
            <person name="Ferriera S."/>
            <person name="Johnson J."/>
            <person name="Cho J.C."/>
        </authorList>
    </citation>
    <scope>NUCLEOTIDE SEQUENCE [LARGE SCALE GENOMIC DNA]</scope>
    <source>
        <strain evidence="4">ATCC BAA-864 / HTCC2501 / KCTC 12146</strain>
    </source>
</reference>
<evidence type="ECO:0000259" key="2">
    <source>
        <dbReference type="Pfam" id="PF25583"/>
    </source>
</evidence>
<dbReference type="InterPro" id="IPR051534">
    <property type="entry name" value="CBASS_pafABC_assoc_protein"/>
</dbReference>
<dbReference type="KEGG" id="rbi:RB2501_07125"/>
<dbReference type="eggNOG" id="COG2378">
    <property type="taxonomic scope" value="Bacteria"/>
</dbReference>
<keyword evidence="4" id="KW-1185">Reference proteome</keyword>
<dbReference type="HOGENOM" id="CLU_041141_6_0_10"/>
<dbReference type="PANTHER" id="PTHR34580:SF9">
    <property type="entry name" value="SLL5097 PROTEIN"/>
    <property type="match status" value="1"/>
</dbReference>
<dbReference type="Proteomes" id="UP000009049">
    <property type="component" value="Chromosome"/>
</dbReference>
<accession>A4CI95</accession>
<sequence>MSINKNAIVRYHKLDECFSNPGKNYGIPELLEACNEALAELKGGSSGISRRQLYDDIAFMESSQGWSIELEKTRDGRRVYYRYADPHFSIRNQMVNPMEAEQLRSAFLVLSRFKGMPQFEWIEEMQIRLEDALGLKGSSKSIVGFETNPYLKGLNYFGRLFNAIINKQSLNIAYQGFRQERPSTFLFFPWYLKQYNSRWFLFGRNKEYDSIVNLALDRIQEIEESSHAFIENTSIDFDEYFEDIIGVTLFENQELTKIRLKVDISLAPYIKTKPLHGSQKIVDQTSNYAIFSIEVLPNKELDSLLLSFGDKIEVLSPDGYREEIYVQLRNSLEHYN</sequence>